<gene>
    <name evidence="7" type="primary">HCF_4</name>
    <name evidence="7" type="ORF">AVEN_98045_1</name>
</gene>
<evidence type="ECO:0000259" key="6">
    <source>
        <dbReference type="Pfam" id="PF03723"/>
    </source>
</evidence>
<dbReference type="Gene3D" id="2.60.40.1520">
    <property type="entry name" value="Hemocyanin, C-terminal domain"/>
    <property type="match status" value="1"/>
</dbReference>
<sequence length="341" mass="38626">MEARDDRSLKAQSQIYFAQILEGGSDCVFSFIFGGWVGRFGHGHLELVGRALWKVEERLEVFPDFTILRTFSQETSLLATLLSHSYSNFCAGFRICHNTLDFPGVSIVTVTVKAKLHNVVNTYMKEDQLELSHAIPLKGQVKVKYHHLDHEPFTYHISCENNAGGPKRATVRIFLGPVHDELGNKFSLNEARKYFIELDKFRTELAPGKNTIARKSRESSVTIAPTPKFSELLAGEVPTESNAEFCSCGWPDHLLIPRGNHKGMDFYLFVMLTDYEQDHVDGPTEETVCADAVSYCGVKDQKYPDKKAMGFPFDRVIKARTIPEFSSPNMTFQKVKIQFKE</sequence>
<dbReference type="AlphaFoldDB" id="A0A4Y2G4J6"/>
<keyword evidence="2" id="KW-0964">Secreted</keyword>
<protein>
    <submittedName>
        <fullName evidence="7">Hemocyanin F chain</fullName>
    </submittedName>
</protein>
<keyword evidence="4" id="KW-0186">Copper</keyword>
<dbReference type="InterPro" id="IPR005203">
    <property type="entry name" value="Hemocyanin_C"/>
</dbReference>
<evidence type="ECO:0000256" key="4">
    <source>
        <dbReference type="ARBA" id="ARBA00023008"/>
    </source>
</evidence>
<dbReference type="FunFam" id="2.60.40.1520:FF:000001">
    <property type="entry name" value="Hemocyanin subunit 2"/>
    <property type="match status" value="1"/>
</dbReference>
<dbReference type="InterPro" id="IPR013788">
    <property type="entry name" value="Hemocyanin/hexamerin"/>
</dbReference>
<evidence type="ECO:0000256" key="3">
    <source>
        <dbReference type="ARBA" id="ARBA00022723"/>
    </source>
</evidence>
<dbReference type="InterPro" id="IPR014756">
    <property type="entry name" value="Ig_E-set"/>
</dbReference>
<evidence type="ECO:0000256" key="1">
    <source>
        <dbReference type="ARBA" id="ARBA00004613"/>
    </source>
</evidence>
<evidence type="ECO:0000256" key="5">
    <source>
        <dbReference type="ARBA" id="ARBA00023157"/>
    </source>
</evidence>
<reference evidence="7 8" key="1">
    <citation type="journal article" date="2019" name="Sci. Rep.">
        <title>Orb-weaving spider Araneus ventricosus genome elucidates the spidroin gene catalogue.</title>
        <authorList>
            <person name="Kono N."/>
            <person name="Nakamura H."/>
            <person name="Ohtoshi R."/>
            <person name="Moran D.A.P."/>
            <person name="Shinohara A."/>
            <person name="Yoshida Y."/>
            <person name="Fujiwara M."/>
            <person name="Mori M."/>
            <person name="Tomita M."/>
            <person name="Arakawa K."/>
        </authorList>
    </citation>
    <scope>NUCLEOTIDE SEQUENCE [LARGE SCALE GENOMIC DNA]</scope>
</reference>
<dbReference type="PANTHER" id="PTHR11511">
    <property type="entry name" value="LARVAL STORAGE PROTEIN/PHENOLOXIDASE"/>
    <property type="match status" value="1"/>
</dbReference>
<dbReference type="Proteomes" id="UP000499080">
    <property type="component" value="Unassembled WGS sequence"/>
</dbReference>
<comment type="subcellular location">
    <subcellularLocation>
        <location evidence="1">Secreted</location>
    </subcellularLocation>
</comment>
<dbReference type="GO" id="GO:0005576">
    <property type="term" value="C:extracellular region"/>
    <property type="evidence" value="ECO:0007669"/>
    <property type="project" value="UniProtKB-SubCell"/>
</dbReference>
<evidence type="ECO:0000256" key="2">
    <source>
        <dbReference type="ARBA" id="ARBA00022525"/>
    </source>
</evidence>
<comment type="caution">
    <text evidence="7">The sequence shown here is derived from an EMBL/GenBank/DDBJ whole genome shotgun (WGS) entry which is preliminary data.</text>
</comment>
<dbReference type="EMBL" id="BGPR01001209">
    <property type="protein sequence ID" value="GBM48301.1"/>
    <property type="molecule type" value="Genomic_DNA"/>
</dbReference>
<organism evidence="7 8">
    <name type="scientific">Araneus ventricosus</name>
    <name type="common">Orbweaver spider</name>
    <name type="synonym">Epeira ventricosa</name>
    <dbReference type="NCBI Taxonomy" id="182803"/>
    <lineage>
        <taxon>Eukaryota</taxon>
        <taxon>Metazoa</taxon>
        <taxon>Ecdysozoa</taxon>
        <taxon>Arthropoda</taxon>
        <taxon>Chelicerata</taxon>
        <taxon>Arachnida</taxon>
        <taxon>Araneae</taxon>
        <taxon>Araneomorphae</taxon>
        <taxon>Entelegynae</taxon>
        <taxon>Araneoidea</taxon>
        <taxon>Araneidae</taxon>
        <taxon>Araneus</taxon>
    </lineage>
</organism>
<accession>A0A4Y2G4J6</accession>
<dbReference type="GO" id="GO:0046872">
    <property type="term" value="F:metal ion binding"/>
    <property type="evidence" value="ECO:0007669"/>
    <property type="project" value="UniProtKB-KW"/>
</dbReference>
<name>A0A4Y2G4J6_ARAVE</name>
<proteinExistence type="predicted"/>
<evidence type="ECO:0000313" key="8">
    <source>
        <dbReference type="Proteomes" id="UP000499080"/>
    </source>
</evidence>
<feature type="domain" description="Hemocyanin C-terminal" evidence="6">
    <location>
        <begin position="97"/>
        <end position="339"/>
    </location>
</feature>
<dbReference type="InterPro" id="IPR037020">
    <property type="entry name" value="Hemocyanin_C_sf"/>
</dbReference>
<dbReference type="Pfam" id="PF03723">
    <property type="entry name" value="Hemocyanin_C"/>
    <property type="match status" value="1"/>
</dbReference>
<evidence type="ECO:0000313" key="7">
    <source>
        <dbReference type="EMBL" id="GBM48301.1"/>
    </source>
</evidence>
<keyword evidence="8" id="KW-1185">Reference proteome</keyword>
<keyword evidence="3" id="KW-0479">Metal-binding</keyword>
<dbReference type="PANTHER" id="PTHR11511:SF4">
    <property type="entry name" value="PHENOLOXIDASE 2-RELATED"/>
    <property type="match status" value="1"/>
</dbReference>
<dbReference type="SUPFAM" id="SSF81296">
    <property type="entry name" value="E set domains"/>
    <property type="match status" value="1"/>
</dbReference>
<keyword evidence="5" id="KW-1015">Disulfide bond</keyword>
<dbReference type="OrthoDB" id="8119704at2759"/>